<comment type="caution">
    <text evidence="2">The sequence shown here is derived from an EMBL/GenBank/DDBJ whole genome shotgun (WGS) entry which is preliminary data.</text>
</comment>
<gene>
    <name evidence="2" type="ORF">GCM10011400_22610</name>
</gene>
<protein>
    <recommendedName>
        <fullName evidence="4">Transmembrane protein</fullName>
    </recommendedName>
</protein>
<feature type="transmembrane region" description="Helical" evidence="1">
    <location>
        <begin position="156"/>
        <end position="176"/>
    </location>
</feature>
<feature type="transmembrane region" description="Helical" evidence="1">
    <location>
        <begin position="43"/>
        <end position="61"/>
    </location>
</feature>
<proteinExistence type="predicted"/>
<keyword evidence="1" id="KW-0472">Membrane</keyword>
<dbReference type="Proteomes" id="UP000602004">
    <property type="component" value="Unassembled WGS sequence"/>
</dbReference>
<dbReference type="EMBL" id="BMHL01000003">
    <property type="protein sequence ID" value="GGC35418.1"/>
    <property type="molecule type" value="Genomic_DNA"/>
</dbReference>
<keyword evidence="1" id="KW-0812">Transmembrane</keyword>
<evidence type="ECO:0000313" key="2">
    <source>
        <dbReference type="EMBL" id="GGC35418.1"/>
    </source>
</evidence>
<evidence type="ECO:0000256" key="1">
    <source>
        <dbReference type="SAM" id="Phobius"/>
    </source>
</evidence>
<sequence>MAPAESGTIRKRNYGNSMADRDTFYEKLYFHELDTREKLNARLPGLLTFALALVAWAAWLVPQYLTHQHPSRIGISAFVLAGGFFAVSCSFFWSAAKEYEYKLLPTIEEIESEYTKGNDPKNGERRVAHTIRGKMSEAQVRNSGFNSDRTKALGRCIIGLATVTLLMGIATMIVLLP</sequence>
<keyword evidence="3" id="KW-1185">Reference proteome</keyword>
<feature type="transmembrane region" description="Helical" evidence="1">
    <location>
        <begin position="73"/>
        <end position="93"/>
    </location>
</feature>
<evidence type="ECO:0008006" key="4">
    <source>
        <dbReference type="Google" id="ProtNLM"/>
    </source>
</evidence>
<evidence type="ECO:0000313" key="3">
    <source>
        <dbReference type="Proteomes" id="UP000602004"/>
    </source>
</evidence>
<accession>A0ABQ1M6B6</accession>
<keyword evidence="1" id="KW-1133">Transmembrane helix</keyword>
<reference evidence="3" key="1">
    <citation type="journal article" date="2019" name="Int. J. Syst. Evol. Microbiol.">
        <title>The Global Catalogue of Microorganisms (GCM) 10K type strain sequencing project: providing services to taxonomists for standard genome sequencing and annotation.</title>
        <authorList>
            <consortium name="The Broad Institute Genomics Platform"/>
            <consortium name="The Broad Institute Genome Sequencing Center for Infectious Disease"/>
            <person name="Wu L."/>
            <person name="Ma J."/>
        </authorList>
    </citation>
    <scope>NUCLEOTIDE SEQUENCE [LARGE SCALE GENOMIC DNA]</scope>
    <source>
        <strain evidence="3">CGMCC 1.15103</strain>
    </source>
</reference>
<name>A0ABQ1M6B6_9BURK</name>
<organism evidence="2 3">
    <name type="scientific">Paraburkholderia caffeinilytica</name>
    <dbReference type="NCBI Taxonomy" id="1761016"/>
    <lineage>
        <taxon>Bacteria</taxon>
        <taxon>Pseudomonadati</taxon>
        <taxon>Pseudomonadota</taxon>
        <taxon>Betaproteobacteria</taxon>
        <taxon>Burkholderiales</taxon>
        <taxon>Burkholderiaceae</taxon>
        <taxon>Paraburkholderia</taxon>
    </lineage>
</organism>